<dbReference type="Pfam" id="PF00990">
    <property type="entry name" value="GGDEF"/>
    <property type="match status" value="1"/>
</dbReference>
<dbReference type="SMART" id="SM00267">
    <property type="entry name" value="GGDEF"/>
    <property type="match status" value="1"/>
</dbReference>
<dbReference type="PANTHER" id="PTHR44757">
    <property type="entry name" value="DIGUANYLATE CYCLASE DGCP"/>
    <property type="match status" value="1"/>
</dbReference>
<proteinExistence type="predicted"/>
<sequence>MMNMLTRFSLKQKAIAATIVLVLVLLSITLVSLVSFSSTQEKLTKVTSQYQPKMLSAMQLTSHFYHSLSVLGNYLIEKDDYNMNLYREKVNDINSTLTELVNLTNLNPELDDSEQLLRIRQLVDKIITHNLSMLELAQNNNKNMPAIGIASSKLEPIAINMNQIVNDLLLATAINEQQSILPLIEDLRYNWIMLVSEVRNYLAFRQLPTIDEIALFKTGVNQSFEALEKRRYEMDDDQLDLLDEFEANTAAYQAALVQAINIHAGNNWRADRQLMKQNTTPTLKELTKELEVLVTKQQRRIHESNLALSKQISEAENTIRFSIQVALAIALLVIFLSFKNKRLLSDILIHKESERKLFHKAHHDTLTKLANRAFFDDRLFKMFLDQETRSNRRSKRKDNLDENSHFFGLLYIDLDGFKAVNDNVGHDAGDFILIEVAKRMKNVVRNSDIVCRLGGDEFAVLLNDINHINSIEKISENLCKTISQPYHYKEQVLQVSASIGFSYSRHPQLPLHKKVKFRMEAIIKQADTAMYHAKENGKNQYAQFK</sequence>
<dbReference type="PANTHER" id="PTHR44757:SF2">
    <property type="entry name" value="BIOFILM ARCHITECTURE MAINTENANCE PROTEIN MBAA"/>
    <property type="match status" value="1"/>
</dbReference>
<dbReference type="InterPro" id="IPR000160">
    <property type="entry name" value="GGDEF_dom"/>
</dbReference>
<gene>
    <name evidence="3" type="ORF">SJ2017_2340</name>
</gene>
<dbReference type="InterPro" id="IPR052155">
    <property type="entry name" value="Biofilm_reg_signaling"/>
</dbReference>
<dbReference type="Gene3D" id="3.30.70.270">
    <property type="match status" value="1"/>
</dbReference>
<dbReference type="InterPro" id="IPR043128">
    <property type="entry name" value="Rev_trsase/Diguanyl_cyclase"/>
</dbReference>
<evidence type="ECO:0000313" key="3">
    <source>
        <dbReference type="EMBL" id="ARD22630.1"/>
    </source>
</evidence>
<dbReference type="RefSeq" id="WP_080915906.1">
    <property type="nucleotide sequence ID" value="NZ_CP020472.1"/>
</dbReference>
<accession>A0ABN4YJU9</accession>
<evidence type="ECO:0000256" key="1">
    <source>
        <dbReference type="SAM" id="Phobius"/>
    </source>
</evidence>
<keyword evidence="1" id="KW-1133">Transmembrane helix</keyword>
<dbReference type="PROSITE" id="PS50887">
    <property type="entry name" value="GGDEF"/>
    <property type="match status" value="1"/>
</dbReference>
<dbReference type="Proteomes" id="UP000191820">
    <property type="component" value="Chromosome"/>
</dbReference>
<dbReference type="EMBL" id="CP020472">
    <property type="protein sequence ID" value="ARD22630.1"/>
    <property type="molecule type" value="Genomic_DNA"/>
</dbReference>
<keyword evidence="4" id="KW-1185">Reference proteome</keyword>
<feature type="transmembrane region" description="Helical" evidence="1">
    <location>
        <begin position="319"/>
        <end position="338"/>
    </location>
</feature>
<evidence type="ECO:0000313" key="4">
    <source>
        <dbReference type="Proteomes" id="UP000191820"/>
    </source>
</evidence>
<dbReference type="NCBIfam" id="TIGR00254">
    <property type="entry name" value="GGDEF"/>
    <property type="match status" value="1"/>
</dbReference>
<reference evidence="3 4" key="1">
    <citation type="submission" date="2017-03" db="EMBL/GenBank/DDBJ databases">
        <title>Genome sequencing of Shewanella japonica KCTC 22435.</title>
        <authorList>
            <person name="Kim K.M."/>
        </authorList>
    </citation>
    <scope>NUCLEOTIDE SEQUENCE [LARGE SCALE GENOMIC DNA]</scope>
    <source>
        <strain evidence="3 4">KCTC 22435</strain>
    </source>
</reference>
<feature type="domain" description="GGDEF" evidence="2">
    <location>
        <begin position="405"/>
        <end position="545"/>
    </location>
</feature>
<evidence type="ECO:0000259" key="2">
    <source>
        <dbReference type="PROSITE" id="PS50887"/>
    </source>
</evidence>
<keyword evidence="1" id="KW-0472">Membrane</keyword>
<organism evidence="3 4">
    <name type="scientific">Shewanella japonica</name>
    <dbReference type="NCBI Taxonomy" id="93973"/>
    <lineage>
        <taxon>Bacteria</taxon>
        <taxon>Pseudomonadati</taxon>
        <taxon>Pseudomonadota</taxon>
        <taxon>Gammaproteobacteria</taxon>
        <taxon>Alteromonadales</taxon>
        <taxon>Shewanellaceae</taxon>
        <taxon>Shewanella</taxon>
    </lineage>
</organism>
<dbReference type="SUPFAM" id="SSF55073">
    <property type="entry name" value="Nucleotide cyclase"/>
    <property type="match status" value="1"/>
</dbReference>
<name>A0ABN4YJU9_9GAMM</name>
<dbReference type="InterPro" id="IPR029787">
    <property type="entry name" value="Nucleotide_cyclase"/>
</dbReference>
<keyword evidence="1" id="KW-0812">Transmembrane</keyword>
<dbReference type="CDD" id="cd01949">
    <property type="entry name" value="GGDEF"/>
    <property type="match status" value="1"/>
</dbReference>
<protein>
    <submittedName>
        <fullName evidence="3">GGDEF domain-containing protein</fullName>
    </submittedName>
</protein>